<dbReference type="GO" id="GO:1904263">
    <property type="term" value="P:positive regulation of TORC1 signaling"/>
    <property type="evidence" value="ECO:0007669"/>
    <property type="project" value="TreeGrafter"/>
</dbReference>
<dbReference type="EMBL" id="JAKKPZ010000002">
    <property type="protein sequence ID" value="KAI1725620.1"/>
    <property type="molecule type" value="Genomic_DNA"/>
</dbReference>
<dbReference type="GO" id="GO:0005764">
    <property type="term" value="C:lysosome"/>
    <property type="evidence" value="ECO:0007669"/>
    <property type="project" value="UniProtKB-SubCell"/>
</dbReference>
<dbReference type="GO" id="GO:0034198">
    <property type="term" value="P:cellular response to amino acid starvation"/>
    <property type="evidence" value="ECO:0007669"/>
    <property type="project" value="TreeGrafter"/>
</dbReference>
<keyword evidence="8" id="KW-0458">Lysosome</keyword>
<dbReference type="AlphaFoldDB" id="A0AAD4NH22"/>
<dbReference type="GO" id="GO:0005198">
    <property type="term" value="F:structural molecule activity"/>
    <property type="evidence" value="ECO:0007669"/>
    <property type="project" value="InterPro"/>
</dbReference>
<keyword evidence="9" id="KW-0539">Nucleus</keyword>
<keyword evidence="6" id="KW-0677">Repeat</keyword>
<dbReference type="Proteomes" id="UP001201812">
    <property type="component" value="Unassembled WGS sequence"/>
</dbReference>
<evidence type="ECO:0000256" key="2">
    <source>
        <dbReference type="ARBA" id="ARBA00004371"/>
    </source>
</evidence>
<reference evidence="11" key="1">
    <citation type="submission" date="2022-01" db="EMBL/GenBank/DDBJ databases">
        <title>Genome Sequence Resource for Two Populations of Ditylenchus destructor, the Migratory Endoparasitic Phytonematode.</title>
        <authorList>
            <person name="Zhang H."/>
            <person name="Lin R."/>
            <person name="Xie B."/>
        </authorList>
    </citation>
    <scope>NUCLEOTIDE SEQUENCE</scope>
    <source>
        <strain evidence="11">BazhouSP</strain>
    </source>
</reference>
<gene>
    <name evidence="11" type="ORF">DdX_02287</name>
</gene>
<dbReference type="GO" id="GO:0035859">
    <property type="term" value="C:Seh1-associated complex"/>
    <property type="evidence" value="ECO:0007669"/>
    <property type="project" value="TreeGrafter"/>
</dbReference>
<dbReference type="InterPro" id="IPR015943">
    <property type="entry name" value="WD40/YVTN_repeat-like_dom_sf"/>
</dbReference>
<comment type="caution">
    <text evidence="11">The sequence shown here is derived from an EMBL/GenBank/DDBJ whole genome shotgun (WGS) entry which is preliminary data.</text>
</comment>
<dbReference type="SUPFAM" id="SSF50978">
    <property type="entry name" value="WD40 repeat-like"/>
    <property type="match status" value="1"/>
</dbReference>
<evidence type="ECO:0000256" key="4">
    <source>
        <dbReference type="ARBA" id="ARBA00022448"/>
    </source>
</evidence>
<evidence type="ECO:0000256" key="9">
    <source>
        <dbReference type="ARBA" id="ARBA00023242"/>
    </source>
</evidence>
<proteinExistence type="inferred from homology"/>
<evidence type="ECO:0000256" key="5">
    <source>
        <dbReference type="ARBA" id="ARBA00022574"/>
    </source>
</evidence>
<evidence type="ECO:0000256" key="7">
    <source>
        <dbReference type="ARBA" id="ARBA00022927"/>
    </source>
</evidence>
<comment type="similarity">
    <text evidence="3">Belongs to the WD repeat SEC13 family.</text>
</comment>
<dbReference type="GO" id="GO:0031080">
    <property type="term" value="C:nuclear pore outer ring"/>
    <property type="evidence" value="ECO:0007669"/>
    <property type="project" value="TreeGrafter"/>
</dbReference>
<evidence type="ECO:0000256" key="3">
    <source>
        <dbReference type="ARBA" id="ARBA00010102"/>
    </source>
</evidence>
<dbReference type="Gene3D" id="2.130.10.10">
    <property type="entry name" value="YVTN repeat-like/Quinoprotein amine dehydrogenase"/>
    <property type="match status" value="1"/>
</dbReference>
<keyword evidence="5 10" id="KW-0853">WD repeat</keyword>
<dbReference type="PROSITE" id="PS50082">
    <property type="entry name" value="WD_REPEATS_2"/>
    <property type="match status" value="1"/>
</dbReference>
<dbReference type="InterPro" id="IPR001680">
    <property type="entry name" value="WD40_rpt"/>
</dbReference>
<evidence type="ECO:0000313" key="11">
    <source>
        <dbReference type="EMBL" id="KAI1725620.1"/>
    </source>
</evidence>
<feature type="repeat" description="WD" evidence="10">
    <location>
        <begin position="11"/>
        <end position="43"/>
    </location>
</feature>
<comment type="subcellular location">
    <subcellularLocation>
        <location evidence="2">Lysosome</location>
    </subcellularLocation>
    <subcellularLocation>
        <location evidence="1">Nucleus envelope</location>
    </subcellularLocation>
</comment>
<dbReference type="GO" id="GO:0015031">
    <property type="term" value="P:protein transport"/>
    <property type="evidence" value="ECO:0007669"/>
    <property type="project" value="UniProtKB-KW"/>
</dbReference>
<dbReference type="InterPro" id="IPR037363">
    <property type="entry name" value="Sec13/Seh1_fam"/>
</dbReference>
<keyword evidence="7" id="KW-0653">Protein transport</keyword>
<keyword evidence="12" id="KW-1185">Reference proteome</keyword>
<evidence type="ECO:0000256" key="8">
    <source>
        <dbReference type="ARBA" id="ARBA00023228"/>
    </source>
</evidence>
<sequence>MLSFDIQHFPTCEHQDTIHHVEFDFYGKRVATVSSDKVVCIWDKTPAGWVKTAWWKKHGGAVWKARFAHPEYGQILATSSFDNTIQIFDKDATDSTEQISHTGVHIGRMDSSNGWSRRRVLTESTSNITDIQFAPHYLGLRLAACTAAGKIMIWEADDIMALENWNITFNFEASNYRLSSLTWSTNRYHPPLITASSDDADASPAEKLVMVKFNTNMTSYKPLKDKMDFNDQVTYVSFGPSAGLTYHKLGIAAGNSIYIYHLQVQGEDDSNGTRNQASTDQEFSIKPYIKLENGNSQVVRISWNILGDVISAVYADGYVRLWKYTFSNKWALVSVVNPPEEAEKVNKDDVYY</sequence>
<keyword evidence="4" id="KW-0813">Transport</keyword>
<name>A0AAD4NH22_9BILA</name>
<protein>
    <submittedName>
        <fullName evidence="11">Nucleoporin SEH1</fullName>
    </submittedName>
</protein>
<dbReference type="PANTHER" id="PTHR11024:SF3">
    <property type="entry name" value="NUCLEOPORIN SEH1"/>
    <property type="match status" value="1"/>
</dbReference>
<evidence type="ECO:0000313" key="12">
    <source>
        <dbReference type="Proteomes" id="UP001201812"/>
    </source>
</evidence>
<evidence type="ECO:0000256" key="1">
    <source>
        <dbReference type="ARBA" id="ARBA00004259"/>
    </source>
</evidence>
<dbReference type="InterPro" id="IPR036322">
    <property type="entry name" value="WD40_repeat_dom_sf"/>
</dbReference>
<dbReference type="PANTHER" id="PTHR11024">
    <property type="entry name" value="NUCLEAR PORE COMPLEX PROTEIN SEC13 / SEH1 FAMILY MEMBER"/>
    <property type="match status" value="1"/>
</dbReference>
<evidence type="ECO:0000256" key="10">
    <source>
        <dbReference type="PROSITE-ProRule" id="PRU00221"/>
    </source>
</evidence>
<dbReference type="SMART" id="SM00320">
    <property type="entry name" value="WD40"/>
    <property type="match status" value="4"/>
</dbReference>
<evidence type="ECO:0000256" key="6">
    <source>
        <dbReference type="ARBA" id="ARBA00022737"/>
    </source>
</evidence>
<dbReference type="Pfam" id="PF00400">
    <property type="entry name" value="WD40"/>
    <property type="match status" value="2"/>
</dbReference>
<organism evidence="11 12">
    <name type="scientific">Ditylenchus destructor</name>
    <dbReference type="NCBI Taxonomy" id="166010"/>
    <lineage>
        <taxon>Eukaryota</taxon>
        <taxon>Metazoa</taxon>
        <taxon>Ecdysozoa</taxon>
        <taxon>Nematoda</taxon>
        <taxon>Chromadorea</taxon>
        <taxon>Rhabditida</taxon>
        <taxon>Tylenchina</taxon>
        <taxon>Tylenchomorpha</taxon>
        <taxon>Sphaerularioidea</taxon>
        <taxon>Anguinidae</taxon>
        <taxon>Anguininae</taxon>
        <taxon>Ditylenchus</taxon>
    </lineage>
</organism>
<accession>A0AAD4NH22</accession>